<accession>A0A7W5G7J2</accession>
<dbReference type="EMBL" id="JACHXW010000001">
    <property type="protein sequence ID" value="MBB3150054.1"/>
    <property type="molecule type" value="Genomic_DNA"/>
</dbReference>
<dbReference type="Proteomes" id="UP000518605">
    <property type="component" value="Unassembled WGS sequence"/>
</dbReference>
<evidence type="ECO:0000259" key="1">
    <source>
        <dbReference type="Pfam" id="PF13229"/>
    </source>
</evidence>
<feature type="domain" description="Right handed beta helix" evidence="1">
    <location>
        <begin position="228"/>
        <end position="333"/>
    </location>
</feature>
<dbReference type="InterPro" id="IPR011050">
    <property type="entry name" value="Pectin_lyase_fold/virulence"/>
</dbReference>
<protein>
    <recommendedName>
        <fullName evidence="1">Right handed beta helix domain-containing protein</fullName>
    </recommendedName>
</protein>
<keyword evidence="3" id="KW-1185">Reference proteome</keyword>
<dbReference type="InterPro" id="IPR012334">
    <property type="entry name" value="Pectin_lyas_fold"/>
</dbReference>
<organism evidence="2 3">
    <name type="scientific">Paenibacillus endophyticus</name>
    <dbReference type="NCBI Taxonomy" id="1294268"/>
    <lineage>
        <taxon>Bacteria</taxon>
        <taxon>Bacillati</taxon>
        <taxon>Bacillota</taxon>
        <taxon>Bacilli</taxon>
        <taxon>Bacillales</taxon>
        <taxon>Paenibacillaceae</taxon>
        <taxon>Paenibacillus</taxon>
    </lineage>
</organism>
<dbReference type="InterPro" id="IPR039448">
    <property type="entry name" value="Beta_helix"/>
</dbReference>
<dbReference type="RefSeq" id="WP_183557328.1">
    <property type="nucleotide sequence ID" value="NZ_CBCSLB010000001.1"/>
</dbReference>
<name>A0A7W5G7J2_9BACL</name>
<dbReference type="SMART" id="SM00710">
    <property type="entry name" value="PbH1"/>
    <property type="match status" value="9"/>
</dbReference>
<evidence type="ECO:0000313" key="2">
    <source>
        <dbReference type="EMBL" id="MBB3150054.1"/>
    </source>
</evidence>
<comment type="caution">
    <text evidence="2">The sequence shown here is derived from an EMBL/GenBank/DDBJ whole genome shotgun (WGS) entry which is preliminary data.</text>
</comment>
<evidence type="ECO:0000313" key="3">
    <source>
        <dbReference type="Proteomes" id="UP000518605"/>
    </source>
</evidence>
<dbReference type="Pfam" id="PF13229">
    <property type="entry name" value="Beta_helix"/>
    <property type="match status" value="1"/>
</dbReference>
<sequence length="768" mass="84018">MNQHTSYRIELDRFKVSNTGRNPAETAKGINDALIWAKQEGFSHVVLPSGTYSVRLDPGTLIAIKMQSGIHLELENGCEVVLEANSSPNYSIIDMTAIMNAKVSGGKIVGDKKNHVYEIFVKFARGGVNADGTLNDDPNWIRSEVIDRYANPGLLNNFRLWTIPGVNASAYSFYQYKDTVSKATLTGFRTNGVFAPAGSTGRGWFLNDDRDVSKNNKMIFTVPLSSSLTDSQISGIQAKVDNSYYTHEGGHGIGSFGSNYIEIYNIEISDCVGDGIITGWEKYQLDPAEYTQKQMGQHILIHDCHIHHCRRQGISLCASNDTHVYRNKIHHIGYDDDGVTTNFRNGTPPMFGIDIESMYGEINIPIKSSVRQNGLELNYRIRLSNNHIYSNVRGHFVNSDGTDVTLENNTFEGWNVGGISSNPIFPYVKFINNTFIGCDLLVQGDNFVNGAVIQNGNLKILDARGAVVQNCKLMNGALVGSSVYGYFGSPAVNTATGTFTFKTAHGMGNGAQVSFEQWIGKVPTGISVDKLYYTVNVSALGFQVSESLGGSPVTVKDAGEAGFHVARFNYGRCYLSNITVEREWRKDNALTPNFNLLAAGAVIKNITIKNYDMAVLVPADYAGRPNIIDGLTVIEGSARFEGCHISESEFMRAKTPALGSTDIQLGSNDAKYKRQITLRNGLFHSLGLVLDGNATVTSTTFVNAAVGKIDNANKSVIAQSYMENSKLNFHWLRQNQSITIAKSVFKGVTVTGTAPYIRLVDNTDLGTA</sequence>
<proteinExistence type="predicted"/>
<gene>
    <name evidence="2" type="ORF">FHS16_000086</name>
</gene>
<reference evidence="2 3" key="1">
    <citation type="submission" date="2020-08" db="EMBL/GenBank/DDBJ databases">
        <title>Genomic Encyclopedia of Type Strains, Phase III (KMG-III): the genomes of soil and plant-associated and newly described type strains.</title>
        <authorList>
            <person name="Whitman W."/>
        </authorList>
    </citation>
    <scope>NUCLEOTIDE SEQUENCE [LARGE SCALE GENOMIC DNA]</scope>
    <source>
        <strain evidence="2 3">CECT 8234</strain>
    </source>
</reference>
<dbReference type="SUPFAM" id="SSF51126">
    <property type="entry name" value="Pectin lyase-like"/>
    <property type="match status" value="2"/>
</dbReference>
<dbReference type="Gene3D" id="2.160.20.10">
    <property type="entry name" value="Single-stranded right-handed beta-helix, Pectin lyase-like"/>
    <property type="match status" value="2"/>
</dbReference>
<dbReference type="AlphaFoldDB" id="A0A7W5G7J2"/>
<dbReference type="InterPro" id="IPR006626">
    <property type="entry name" value="PbH1"/>
</dbReference>